<feature type="domain" description="UBC core" evidence="3">
    <location>
        <begin position="1"/>
        <end position="106"/>
    </location>
</feature>
<evidence type="ECO:0000256" key="1">
    <source>
        <dbReference type="SAM" id="MobiDB-lite"/>
    </source>
</evidence>
<sequence>MYLLLSLSSISLFLICLFAQDGELCISILHPPGEDPHSGERPEERWNPTQSVRTILLSVISLLNEPNTFSAANVDASVLYRRWRDSRGKDKQYIDQITETSDKEIESVLYSEASLIKRKQIDNSRREAELDGVRVPTTLEEYCQLCKPKTQSQSSYDVEDDLLTTDDYYQDSSADELESTASEQTCSDIEEDSGTA</sequence>
<dbReference type="PROSITE" id="PS50127">
    <property type="entry name" value="UBC_2"/>
    <property type="match status" value="1"/>
</dbReference>
<dbReference type="InterPro" id="IPR050113">
    <property type="entry name" value="Ub_conjugating_enzyme"/>
</dbReference>
<dbReference type="PANTHER" id="PTHR24067">
    <property type="entry name" value="UBIQUITIN-CONJUGATING ENZYME E2"/>
    <property type="match status" value="1"/>
</dbReference>
<evidence type="ECO:0000259" key="3">
    <source>
        <dbReference type="PROSITE" id="PS50127"/>
    </source>
</evidence>
<dbReference type="Pfam" id="PF00179">
    <property type="entry name" value="UQ_con"/>
    <property type="match status" value="1"/>
</dbReference>
<proteinExistence type="predicted"/>
<reference evidence="4" key="1">
    <citation type="submission" date="2023-03" db="EMBL/GenBank/DDBJ databases">
        <authorList>
            <person name="Steffen K."/>
            <person name="Cardenas P."/>
        </authorList>
    </citation>
    <scope>NUCLEOTIDE SEQUENCE</scope>
</reference>
<accession>A0AA35WJC2</accession>
<name>A0AA35WJC2_GEOBA</name>
<keyword evidence="5" id="KW-1185">Reference proteome</keyword>
<evidence type="ECO:0000313" key="5">
    <source>
        <dbReference type="Proteomes" id="UP001174909"/>
    </source>
</evidence>
<dbReference type="Gene3D" id="3.10.110.10">
    <property type="entry name" value="Ubiquitin Conjugating Enzyme"/>
    <property type="match status" value="1"/>
</dbReference>
<evidence type="ECO:0000256" key="2">
    <source>
        <dbReference type="SAM" id="SignalP"/>
    </source>
</evidence>
<dbReference type="AlphaFoldDB" id="A0AA35WJC2"/>
<comment type="caution">
    <text evidence="4">The sequence shown here is derived from an EMBL/GenBank/DDBJ whole genome shotgun (WGS) entry which is preliminary data.</text>
</comment>
<gene>
    <name evidence="4" type="ORF">GBAR_LOCUS13224</name>
</gene>
<dbReference type="Proteomes" id="UP001174909">
    <property type="component" value="Unassembled WGS sequence"/>
</dbReference>
<keyword evidence="2" id="KW-0732">Signal</keyword>
<organism evidence="4 5">
    <name type="scientific">Geodia barretti</name>
    <name type="common">Barrett's horny sponge</name>
    <dbReference type="NCBI Taxonomy" id="519541"/>
    <lineage>
        <taxon>Eukaryota</taxon>
        <taxon>Metazoa</taxon>
        <taxon>Porifera</taxon>
        <taxon>Demospongiae</taxon>
        <taxon>Heteroscleromorpha</taxon>
        <taxon>Tetractinellida</taxon>
        <taxon>Astrophorina</taxon>
        <taxon>Geodiidae</taxon>
        <taxon>Geodia</taxon>
    </lineage>
</organism>
<protein>
    <submittedName>
        <fullName evidence="4">Ubiquitin-conjugating enzyme E2 R1</fullName>
    </submittedName>
</protein>
<dbReference type="SUPFAM" id="SSF54495">
    <property type="entry name" value="UBC-like"/>
    <property type="match status" value="1"/>
</dbReference>
<dbReference type="InterPro" id="IPR000608">
    <property type="entry name" value="UBC"/>
</dbReference>
<feature type="signal peptide" evidence="2">
    <location>
        <begin position="1"/>
        <end position="19"/>
    </location>
</feature>
<feature type="chain" id="PRO_5041362089" evidence="2">
    <location>
        <begin position="20"/>
        <end position="196"/>
    </location>
</feature>
<feature type="region of interest" description="Disordered" evidence="1">
    <location>
        <begin position="150"/>
        <end position="196"/>
    </location>
</feature>
<dbReference type="InterPro" id="IPR016135">
    <property type="entry name" value="UBQ-conjugating_enzyme/RWD"/>
</dbReference>
<dbReference type="EMBL" id="CASHTH010001963">
    <property type="protein sequence ID" value="CAI8022539.1"/>
    <property type="molecule type" value="Genomic_DNA"/>
</dbReference>
<evidence type="ECO:0000313" key="4">
    <source>
        <dbReference type="EMBL" id="CAI8022539.1"/>
    </source>
</evidence>